<organism evidence="7 8">
    <name type="scientific">Adineta ricciae</name>
    <name type="common">Rotifer</name>
    <dbReference type="NCBI Taxonomy" id="249248"/>
    <lineage>
        <taxon>Eukaryota</taxon>
        <taxon>Metazoa</taxon>
        <taxon>Spiralia</taxon>
        <taxon>Gnathifera</taxon>
        <taxon>Rotifera</taxon>
        <taxon>Eurotatoria</taxon>
        <taxon>Bdelloidea</taxon>
        <taxon>Adinetida</taxon>
        <taxon>Adinetidae</taxon>
        <taxon>Adineta</taxon>
    </lineage>
</organism>
<dbReference type="GO" id="GO:0003713">
    <property type="term" value="F:transcription coactivator activity"/>
    <property type="evidence" value="ECO:0007669"/>
    <property type="project" value="TreeGrafter"/>
</dbReference>
<proteinExistence type="inferred from homology"/>
<evidence type="ECO:0000256" key="3">
    <source>
        <dbReference type="ARBA" id="ARBA00023015"/>
    </source>
</evidence>
<comment type="caution">
    <text evidence="7">The sequence shown here is derived from an EMBL/GenBank/DDBJ whole genome shotgun (WGS) entry which is preliminary data.</text>
</comment>
<dbReference type="AlphaFoldDB" id="A0A814B6G4"/>
<sequence>MDTHVTIDIRASYLTTCIVLRRIVLTSIDQSFERINVSGFQMPVQFSVESIDYLADKFNNCGSLSDESLSYLTRQATSLISILLQDACKVLRKCRRNSLTAEDFAFALKLHQLEPMYGGYTISNHHRSSFQKLKKDNRNVYYIDDQVIPLDQLIQSHLKVPLDISLRVHWLAVNGKQPEVIENPTVDISVRSIPKKRFTKSSHILSTEQQIYFKNLTETCISSNESKRKQALAILSSDHSLQAILSRLILFISEGIRVNLSPQAPTDRSIFLNLLIQMSDGLLQNEELNLKAYLHYFFPAVLSCLLARRTSHDHWSLRDLAGKCSGKIIRKYATAANDLQQRTINVFYRILNSNEEEYTWPTRYGAFVGLCEMNSKVIIQLIFPLVKRLGERIRLISDVESSERLTEVIVKFLTMAYRSIDNKIESNEKKLYEQFGSYFAPLIQQQLILLL</sequence>
<dbReference type="Gene3D" id="1.10.20.10">
    <property type="entry name" value="Histone, subunit A"/>
    <property type="match status" value="1"/>
</dbReference>
<dbReference type="GO" id="GO:0046695">
    <property type="term" value="C:SLIK (SAGA-like) complex"/>
    <property type="evidence" value="ECO:0007669"/>
    <property type="project" value="InterPro"/>
</dbReference>
<dbReference type="GO" id="GO:0000124">
    <property type="term" value="C:SAGA complex"/>
    <property type="evidence" value="ECO:0007669"/>
    <property type="project" value="InterPro"/>
</dbReference>
<evidence type="ECO:0000256" key="5">
    <source>
        <dbReference type="ARBA" id="ARBA00023242"/>
    </source>
</evidence>
<keyword evidence="5" id="KW-0539">Nucleus</keyword>
<protein>
    <recommendedName>
        <fullName evidence="6">TAF6 C-terminal HEAT repeat domain-containing protein</fullName>
    </recommendedName>
</protein>
<gene>
    <name evidence="7" type="ORF">EDS130_LOCUS10849</name>
</gene>
<dbReference type="SUPFAM" id="SSF47113">
    <property type="entry name" value="Histone-fold"/>
    <property type="match status" value="1"/>
</dbReference>
<evidence type="ECO:0000256" key="1">
    <source>
        <dbReference type="ARBA" id="ARBA00004123"/>
    </source>
</evidence>
<dbReference type="Gene3D" id="1.25.40.770">
    <property type="entry name" value="TAF6, C-terminal HEAT repeat domain"/>
    <property type="match status" value="1"/>
</dbReference>
<keyword evidence="4" id="KW-0804">Transcription</keyword>
<dbReference type="InterPro" id="IPR016024">
    <property type="entry name" value="ARM-type_fold"/>
</dbReference>
<dbReference type="PANTHER" id="PTHR10221">
    <property type="entry name" value="TRANSCRIPTION INITIATION FACTOR TFIID SUBUNIT 6"/>
    <property type="match status" value="1"/>
</dbReference>
<dbReference type="GO" id="GO:0005669">
    <property type="term" value="C:transcription factor TFIID complex"/>
    <property type="evidence" value="ECO:0007669"/>
    <property type="project" value="InterPro"/>
</dbReference>
<comment type="subcellular location">
    <subcellularLocation>
        <location evidence="1">Nucleus</location>
    </subcellularLocation>
</comment>
<dbReference type="InterPro" id="IPR011442">
    <property type="entry name" value="TAF6_C"/>
</dbReference>
<dbReference type="InterPro" id="IPR046344">
    <property type="entry name" value="TAF6_C_sf"/>
</dbReference>
<dbReference type="EMBL" id="CAJNOJ010000038">
    <property type="protein sequence ID" value="CAF0922544.1"/>
    <property type="molecule type" value="Genomic_DNA"/>
</dbReference>
<dbReference type="FunFam" id="1.25.40.770:FF:000001">
    <property type="entry name" value="Transcription initiation factor TFIID subunit 6"/>
    <property type="match status" value="1"/>
</dbReference>
<dbReference type="SUPFAM" id="SSF48371">
    <property type="entry name" value="ARM repeat"/>
    <property type="match status" value="1"/>
</dbReference>
<evidence type="ECO:0000256" key="2">
    <source>
        <dbReference type="ARBA" id="ARBA00007688"/>
    </source>
</evidence>
<name>A0A814B6G4_ADIRI</name>
<evidence type="ECO:0000259" key="6">
    <source>
        <dbReference type="Pfam" id="PF07571"/>
    </source>
</evidence>
<comment type="similarity">
    <text evidence="2">Belongs to the TAF6 family.</text>
</comment>
<dbReference type="Pfam" id="PF07571">
    <property type="entry name" value="TAF6_C"/>
    <property type="match status" value="1"/>
</dbReference>
<dbReference type="Proteomes" id="UP000663852">
    <property type="component" value="Unassembled WGS sequence"/>
</dbReference>
<evidence type="ECO:0000313" key="8">
    <source>
        <dbReference type="Proteomes" id="UP000663852"/>
    </source>
</evidence>
<dbReference type="CDD" id="cd08050">
    <property type="entry name" value="TAF6C"/>
    <property type="match status" value="1"/>
</dbReference>
<dbReference type="InterPro" id="IPR037796">
    <property type="entry name" value="TAF6"/>
</dbReference>
<evidence type="ECO:0000313" key="7">
    <source>
        <dbReference type="EMBL" id="CAF0922544.1"/>
    </source>
</evidence>
<dbReference type="PANTHER" id="PTHR10221:SF9">
    <property type="entry name" value="TRANSCRIPTION INITIATION FACTOR TFIID SUBUNIT 6"/>
    <property type="match status" value="1"/>
</dbReference>
<dbReference type="GO" id="GO:0016251">
    <property type="term" value="F:RNA polymerase II general transcription initiation factor activity"/>
    <property type="evidence" value="ECO:0007669"/>
    <property type="project" value="InterPro"/>
</dbReference>
<keyword evidence="3" id="KW-0805">Transcription regulation</keyword>
<dbReference type="GO" id="GO:0051123">
    <property type="term" value="P:RNA polymerase II preinitiation complex assembly"/>
    <property type="evidence" value="ECO:0007669"/>
    <property type="project" value="TreeGrafter"/>
</dbReference>
<reference evidence="7" key="1">
    <citation type="submission" date="2021-02" db="EMBL/GenBank/DDBJ databases">
        <authorList>
            <person name="Nowell W R."/>
        </authorList>
    </citation>
    <scope>NUCLEOTIDE SEQUENCE</scope>
</reference>
<dbReference type="InterPro" id="IPR009072">
    <property type="entry name" value="Histone-fold"/>
</dbReference>
<dbReference type="OrthoDB" id="361039at2759"/>
<evidence type="ECO:0000256" key="4">
    <source>
        <dbReference type="ARBA" id="ARBA00023163"/>
    </source>
</evidence>
<accession>A0A814B6G4</accession>
<feature type="domain" description="TAF6 C-terminal HEAT repeat" evidence="6">
    <location>
        <begin position="202"/>
        <end position="386"/>
    </location>
</feature>
<dbReference type="GO" id="GO:0046982">
    <property type="term" value="F:protein heterodimerization activity"/>
    <property type="evidence" value="ECO:0007669"/>
    <property type="project" value="InterPro"/>
</dbReference>